<dbReference type="InterPro" id="IPR000515">
    <property type="entry name" value="MetI-like"/>
</dbReference>
<feature type="transmembrane region" description="Helical" evidence="7">
    <location>
        <begin position="277"/>
        <end position="301"/>
    </location>
</feature>
<dbReference type="Proteomes" id="UP000294947">
    <property type="component" value="Unassembled WGS sequence"/>
</dbReference>
<evidence type="ECO:0000259" key="8">
    <source>
        <dbReference type="PROSITE" id="PS50928"/>
    </source>
</evidence>
<dbReference type="AlphaFoldDB" id="A0A4R4Y466"/>
<organism evidence="9 10">
    <name type="scientific">Saccharopolyspora elongata</name>
    <dbReference type="NCBI Taxonomy" id="2530387"/>
    <lineage>
        <taxon>Bacteria</taxon>
        <taxon>Bacillati</taxon>
        <taxon>Actinomycetota</taxon>
        <taxon>Actinomycetes</taxon>
        <taxon>Pseudonocardiales</taxon>
        <taxon>Pseudonocardiaceae</taxon>
        <taxon>Saccharopolyspora</taxon>
    </lineage>
</organism>
<name>A0A4R4Y466_9PSEU</name>
<dbReference type="Gene3D" id="1.10.3720.10">
    <property type="entry name" value="MetI-like"/>
    <property type="match status" value="1"/>
</dbReference>
<keyword evidence="3" id="KW-1003">Cell membrane</keyword>
<feature type="transmembrane region" description="Helical" evidence="7">
    <location>
        <begin position="176"/>
        <end position="195"/>
    </location>
</feature>
<feature type="transmembrane region" description="Helical" evidence="7">
    <location>
        <begin position="76"/>
        <end position="97"/>
    </location>
</feature>
<evidence type="ECO:0000256" key="6">
    <source>
        <dbReference type="ARBA" id="ARBA00023136"/>
    </source>
</evidence>
<keyword evidence="10" id="KW-1185">Reference proteome</keyword>
<comment type="similarity">
    <text evidence="7">Belongs to the binding-protein-dependent transport system permease family.</text>
</comment>
<feature type="transmembrane region" description="Helical" evidence="7">
    <location>
        <begin position="242"/>
        <end position="265"/>
    </location>
</feature>
<evidence type="ECO:0000256" key="3">
    <source>
        <dbReference type="ARBA" id="ARBA00022475"/>
    </source>
</evidence>
<evidence type="ECO:0000256" key="7">
    <source>
        <dbReference type="RuleBase" id="RU363032"/>
    </source>
</evidence>
<dbReference type="OrthoDB" id="4695618at2"/>
<dbReference type="Pfam" id="PF00528">
    <property type="entry name" value="BPD_transp_1"/>
    <property type="match status" value="1"/>
</dbReference>
<dbReference type="CDD" id="cd06261">
    <property type="entry name" value="TM_PBP2"/>
    <property type="match status" value="1"/>
</dbReference>
<reference evidence="9 10" key="1">
    <citation type="submission" date="2019-03" db="EMBL/GenBank/DDBJ databases">
        <title>Draft genome sequences of novel Actinobacteria.</title>
        <authorList>
            <person name="Sahin N."/>
            <person name="Ay H."/>
            <person name="Saygin H."/>
        </authorList>
    </citation>
    <scope>NUCLEOTIDE SEQUENCE [LARGE SCALE GENOMIC DNA]</scope>
    <source>
        <strain evidence="9 10">7K502</strain>
    </source>
</reference>
<proteinExistence type="inferred from homology"/>
<dbReference type="PROSITE" id="PS50928">
    <property type="entry name" value="ABC_TM1"/>
    <property type="match status" value="1"/>
</dbReference>
<keyword evidence="2 7" id="KW-0813">Transport</keyword>
<dbReference type="InterPro" id="IPR045621">
    <property type="entry name" value="BPD_transp_1_N"/>
</dbReference>
<gene>
    <name evidence="9" type="ORF">E1288_37970</name>
</gene>
<comment type="caution">
    <text evidence="9">The sequence shown here is derived from an EMBL/GenBank/DDBJ whole genome shotgun (WGS) entry which is preliminary data.</text>
</comment>
<evidence type="ECO:0000313" key="10">
    <source>
        <dbReference type="Proteomes" id="UP000294947"/>
    </source>
</evidence>
<evidence type="ECO:0000256" key="5">
    <source>
        <dbReference type="ARBA" id="ARBA00022989"/>
    </source>
</evidence>
<feature type="transmembrane region" description="Helical" evidence="7">
    <location>
        <begin position="109"/>
        <end position="130"/>
    </location>
</feature>
<keyword evidence="6 7" id="KW-0472">Membrane</keyword>
<evidence type="ECO:0000256" key="4">
    <source>
        <dbReference type="ARBA" id="ARBA00022692"/>
    </source>
</evidence>
<dbReference type="EMBL" id="SMKW01000081">
    <property type="protein sequence ID" value="TDD38973.1"/>
    <property type="molecule type" value="Genomic_DNA"/>
</dbReference>
<dbReference type="GO" id="GO:0071916">
    <property type="term" value="F:dipeptide transmembrane transporter activity"/>
    <property type="evidence" value="ECO:0007669"/>
    <property type="project" value="TreeGrafter"/>
</dbReference>
<evidence type="ECO:0000256" key="1">
    <source>
        <dbReference type="ARBA" id="ARBA00004651"/>
    </source>
</evidence>
<evidence type="ECO:0000256" key="2">
    <source>
        <dbReference type="ARBA" id="ARBA00022448"/>
    </source>
</evidence>
<sequence>MIKLIPGDEAQVAAGDGATPAQVERTRAQLGLDAPAIVQYFRYLGRLVHGDLGTSTATRHPVLNDVLAVLPATAELVVLALLLALLVALPAATFAALRHGAATDAVSRILVVITAGLPTFWLGLLLQWLLGTKLEMLPISGRFSAGIEVPTRTGMAMLDALLAGDLYAFYDALQHFVLPASVLAVPVAAQLFRLLRAELLTVLAREHITVARAKGVPMRRLVRGHAVPNAMGPVLTLTGIEVGILVGSAVLVESIFGLSGVGAYLQNAVEQRDIFAVLGTVTAIGVLVVLANLVTDVVQLVRDPRLRSTRMGG</sequence>
<dbReference type="GO" id="GO:0005886">
    <property type="term" value="C:plasma membrane"/>
    <property type="evidence" value="ECO:0007669"/>
    <property type="project" value="UniProtKB-SubCell"/>
</dbReference>
<dbReference type="InterPro" id="IPR035906">
    <property type="entry name" value="MetI-like_sf"/>
</dbReference>
<feature type="domain" description="ABC transmembrane type-1" evidence="8">
    <location>
        <begin position="70"/>
        <end position="299"/>
    </location>
</feature>
<evidence type="ECO:0000313" key="9">
    <source>
        <dbReference type="EMBL" id="TDD38973.1"/>
    </source>
</evidence>
<dbReference type="PANTHER" id="PTHR43163:SF6">
    <property type="entry name" value="DIPEPTIDE TRANSPORT SYSTEM PERMEASE PROTEIN DPPB-RELATED"/>
    <property type="match status" value="1"/>
</dbReference>
<keyword evidence="4 7" id="KW-0812">Transmembrane</keyword>
<dbReference type="Pfam" id="PF19300">
    <property type="entry name" value="BPD_transp_1_N"/>
    <property type="match status" value="1"/>
</dbReference>
<keyword evidence="5 7" id="KW-1133">Transmembrane helix</keyword>
<dbReference type="PANTHER" id="PTHR43163">
    <property type="entry name" value="DIPEPTIDE TRANSPORT SYSTEM PERMEASE PROTEIN DPPB-RELATED"/>
    <property type="match status" value="1"/>
</dbReference>
<comment type="subcellular location">
    <subcellularLocation>
        <location evidence="1 7">Cell membrane</location>
        <topology evidence="1 7">Multi-pass membrane protein</topology>
    </subcellularLocation>
</comment>
<dbReference type="SUPFAM" id="SSF161098">
    <property type="entry name" value="MetI-like"/>
    <property type="match status" value="1"/>
</dbReference>
<protein>
    <submittedName>
        <fullName evidence="9">ABC transporter permease</fullName>
    </submittedName>
</protein>
<accession>A0A4R4Y466</accession>